<name>A0AAW0S780_9HYPO</name>
<dbReference type="Proteomes" id="UP001397290">
    <property type="component" value="Unassembled WGS sequence"/>
</dbReference>
<dbReference type="AlphaFoldDB" id="A0AAW0S780"/>
<protein>
    <submittedName>
        <fullName evidence="1">Uncharacterized protein</fullName>
    </submittedName>
</protein>
<dbReference type="EMBL" id="JAAHCF010000028">
    <property type="protein sequence ID" value="KAK8150070.1"/>
    <property type="molecule type" value="Genomic_DNA"/>
</dbReference>
<accession>A0AAW0S780</accession>
<gene>
    <name evidence="1" type="ORF">G3M48_004274</name>
</gene>
<evidence type="ECO:0000313" key="1">
    <source>
        <dbReference type="EMBL" id="KAK8150070.1"/>
    </source>
</evidence>
<organism evidence="1 2">
    <name type="scientific">Beauveria asiatica</name>
    <dbReference type="NCBI Taxonomy" id="1069075"/>
    <lineage>
        <taxon>Eukaryota</taxon>
        <taxon>Fungi</taxon>
        <taxon>Dikarya</taxon>
        <taxon>Ascomycota</taxon>
        <taxon>Pezizomycotina</taxon>
        <taxon>Sordariomycetes</taxon>
        <taxon>Hypocreomycetidae</taxon>
        <taxon>Hypocreales</taxon>
        <taxon>Cordycipitaceae</taxon>
        <taxon>Beauveria</taxon>
    </lineage>
</organism>
<reference evidence="1 2" key="1">
    <citation type="submission" date="2020-02" db="EMBL/GenBank/DDBJ databases">
        <title>Comparative genomics of the hypocrealean fungal genus Beauvera.</title>
        <authorList>
            <person name="Showalter D.N."/>
            <person name="Bushley K.E."/>
            <person name="Rehner S.A."/>
        </authorList>
    </citation>
    <scope>NUCLEOTIDE SEQUENCE [LARGE SCALE GENOMIC DNA]</scope>
    <source>
        <strain evidence="1 2">ARSEF4384</strain>
    </source>
</reference>
<proteinExistence type="predicted"/>
<evidence type="ECO:0000313" key="2">
    <source>
        <dbReference type="Proteomes" id="UP001397290"/>
    </source>
</evidence>
<comment type="caution">
    <text evidence="1">The sequence shown here is derived from an EMBL/GenBank/DDBJ whole genome shotgun (WGS) entry which is preliminary data.</text>
</comment>
<keyword evidence="2" id="KW-1185">Reference proteome</keyword>
<sequence length="119" mass="13505">MWALSRGSYYVHPQEVGRLVKTATGDKLWTPAVLLSVHARFGPRDVKKAINDFRQRDDVFSNDFISTLVLQPRKGEDISDITTQLAQSSFTTYTNDLTHTLRLLPQGPYFIRGNSIHQA</sequence>